<dbReference type="InterPro" id="IPR001747">
    <property type="entry name" value="Vitellogenin_N"/>
</dbReference>
<sequence>MQFLLYLCLVGLVSRPTSCEKEEDNVSKDKPELFSTDMQSSTLHYYYESKAKLFGPADETFRLSAYVDVEYLGTGKSGASTFMMFIHNVYVLMTKANSTSGEPVSADDLYNEPTMFVQLKNGTISHVSFTKKDTEDVDVMNFKRSIISALQTNLVRDRENVVEMDILGKHKSHYRTSKLQLGTIEIKKHVSSKDIYDDHGQELDRDEVDIESDEVQHINGGVMTDVTGHLKVLPKPDHQVDSSSRTDNDGSNVDLGAYLNSDVKFKLTLRKHVKRSVSGHERLETAQKAHFQKRSLIGEFDPDADDRKRWLILRKDFDGEDKLSEILTKFTQNPTEASTLAGLTEILSLENKLGLVHGNISKEDAKKPALATQLIKLTKDMVSKCSSNWEVCREILDLYITAGGKDAENVLSGLVLSHPLSTEQRQELVQKLTFITKPTKHILNSVKKLWETLPAQDASFHGPIILSLGSLASRPTVSTGFQKELVELLRQHLKASHEADNTEQLSDVLEAIGNFGDNRLTEDVLDIAKQKDQPLWTLVGTLHALRRNMHVSSVQQWLVDLLTRPSSSCELRQAAVVTIKGELAYRNLVEAKNKVWPNADNSEVDNILYKAVLTEDEGFKCALEDIKEYFKLKGVLIHVNDTEERSRSKRGTEHVSCSTWGTYSGRYSELLSASQFSSDNSQFPNNRHCLTHLKYGPSKANVYIKAGVFAGENTATNRCKLYGKSIAKLKVFSKSVDLATAEAYRQKIGSSKTRVYLKVFGKTVLNINQAGPLSKTFPVYKPSPIRIEVFRIYIYVAKISVTINLAPRVDFTVKAGFCSGSSQPCSHCLTMTLKASARVSGGAEASLASLVRGGITIGVNLNYLLEGVGKLYPGVCFKFYHGHDKMSASIQAWYQIRSKVKVKVKLWPPKFKVEWKWGSKKTWKPEKLSWSFGSASRKLIASAGTCSASSSGCTSFACKFFKKLPFKSG</sequence>
<evidence type="ECO:0000256" key="1">
    <source>
        <dbReference type="ARBA" id="ARBA00022729"/>
    </source>
</evidence>
<evidence type="ECO:0000256" key="3">
    <source>
        <dbReference type="ARBA" id="ARBA00023157"/>
    </source>
</evidence>
<dbReference type="InParanoid" id="A0A1S3H2H1"/>
<evidence type="ECO:0000256" key="6">
    <source>
        <dbReference type="SAM" id="MobiDB-lite"/>
    </source>
</evidence>
<dbReference type="Gene3D" id="1.25.10.20">
    <property type="entry name" value="Vitellinogen, superhelical"/>
    <property type="match status" value="1"/>
</dbReference>
<evidence type="ECO:0000256" key="7">
    <source>
        <dbReference type="SAM" id="SignalP"/>
    </source>
</evidence>
<evidence type="ECO:0000256" key="5">
    <source>
        <dbReference type="PROSITE-ProRule" id="PRU00557"/>
    </source>
</evidence>
<dbReference type="GO" id="GO:0005319">
    <property type="term" value="F:lipid transporter activity"/>
    <property type="evidence" value="ECO:0007669"/>
    <property type="project" value="InterPro"/>
</dbReference>
<evidence type="ECO:0000256" key="4">
    <source>
        <dbReference type="ARBA" id="ARBA00023180"/>
    </source>
</evidence>
<dbReference type="InterPro" id="IPR015819">
    <property type="entry name" value="Lipid_transp_b-sht_shell"/>
</dbReference>
<keyword evidence="2" id="KW-0758">Storage protein</keyword>
<evidence type="ECO:0000259" key="8">
    <source>
        <dbReference type="PROSITE" id="PS51211"/>
    </source>
</evidence>
<dbReference type="OrthoDB" id="6417349at2759"/>
<keyword evidence="4" id="KW-0325">Glycoprotein</keyword>
<dbReference type="SUPFAM" id="SSF48431">
    <property type="entry name" value="Lipovitellin-phosvitin complex, superhelical domain"/>
    <property type="match status" value="1"/>
</dbReference>
<dbReference type="Proteomes" id="UP000085678">
    <property type="component" value="Unplaced"/>
</dbReference>
<dbReference type="InterPro" id="IPR011030">
    <property type="entry name" value="Lipovitellin_superhlx_dom"/>
</dbReference>
<dbReference type="Gene3D" id="2.30.230.10">
    <property type="entry name" value="Lipovitellin, beta-sheet shell regions, chain A"/>
    <property type="match status" value="1"/>
</dbReference>
<dbReference type="InterPro" id="IPR050733">
    <property type="entry name" value="Vitellogenin/Apolipophorin"/>
</dbReference>
<accession>A0A1S3H2H1</accession>
<organism evidence="9 10">
    <name type="scientific">Lingula anatina</name>
    <name type="common">Brachiopod</name>
    <name type="synonym">Lingula unguis</name>
    <dbReference type="NCBI Taxonomy" id="7574"/>
    <lineage>
        <taxon>Eukaryota</taxon>
        <taxon>Metazoa</taxon>
        <taxon>Spiralia</taxon>
        <taxon>Lophotrochozoa</taxon>
        <taxon>Brachiopoda</taxon>
        <taxon>Linguliformea</taxon>
        <taxon>Lingulata</taxon>
        <taxon>Lingulida</taxon>
        <taxon>Linguloidea</taxon>
        <taxon>Lingulidae</taxon>
        <taxon>Lingula</taxon>
    </lineage>
</organism>
<feature type="region of interest" description="Disordered" evidence="6">
    <location>
        <begin position="234"/>
        <end position="253"/>
    </location>
</feature>
<evidence type="ECO:0000313" key="10">
    <source>
        <dbReference type="RefSeq" id="XP_013379676.1"/>
    </source>
</evidence>
<feature type="signal peptide" evidence="7">
    <location>
        <begin position="1"/>
        <end position="19"/>
    </location>
</feature>
<dbReference type="KEGG" id="lak:106151124"/>
<dbReference type="SUPFAM" id="SSF56968">
    <property type="entry name" value="Lipovitellin-phosvitin complex, beta-sheet shell regions"/>
    <property type="match status" value="1"/>
</dbReference>
<dbReference type="GeneID" id="106151124"/>
<feature type="domain" description="Vitellogenin" evidence="8">
    <location>
        <begin position="34"/>
        <end position="687"/>
    </location>
</feature>
<keyword evidence="3" id="KW-1015">Disulfide bond</keyword>
<dbReference type="PANTHER" id="PTHR23345:SF15">
    <property type="entry name" value="VITELLOGENIN 1-RELATED"/>
    <property type="match status" value="1"/>
</dbReference>
<gene>
    <name evidence="10" type="primary">LOC106151124</name>
</gene>
<keyword evidence="1 7" id="KW-0732">Signal</keyword>
<dbReference type="InterPro" id="IPR015816">
    <property type="entry name" value="Vitellinogen_b-sht_N"/>
</dbReference>
<dbReference type="Pfam" id="PF01347">
    <property type="entry name" value="Vitellogenin_N"/>
    <property type="match status" value="1"/>
</dbReference>
<dbReference type="AlphaFoldDB" id="A0A1S3H2H1"/>
<keyword evidence="9" id="KW-1185">Reference proteome</keyword>
<dbReference type="PROSITE" id="PS51211">
    <property type="entry name" value="VITELLOGENIN"/>
    <property type="match status" value="1"/>
</dbReference>
<proteinExistence type="predicted"/>
<evidence type="ECO:0000313" key="9">
    <source>
        <dbReference type="Proteomes" id="UP000085678"/>
    </source>
</evidence>
<comment type="caution">
    <text evidence="5">Lacks conserved residue(s) required for the propagation of feature annotation.</text>
</comment>
<reference evidence="10" key="1">
    <citation type="submission" date="2025-08" db="UniProtKB">
        <authorList>
            <consortium name="RefSeq"/>
        </authorList>
    </citation>
    <scope>IDENTIFICATION</scope>
    <source>
        <tissue evidence="10">Gonads</tissue>
    </source>
</reference>
<dbReference type="RefSeq" id="XP_013379676.1">
    <property type="nucleotide sequence ID" value="XM_013524222.1"/>
</dbReference>
<protein>
    <submittedName>
        <fullName evidence="10">Uncharacterized protein LOC106151124</fullName>
    </submittedName>
</protein>
<name>A0A1S3H2H1_LINAN</name>
<evidence type="ECO:0000256" key="2">
    <source>
        <dbReference type="ARBA" id="ARBA00022761"/>
    </source>
</evidence>
<feature type="chain" id="PRO_5010270023" evidence="7">
    <location>
        <begin position="20"/>
        <end position="969"/>
    </location>
</feature>
<dbReference type="PANTHER" id="PTHR23345">
    <property type="entry name" value="VITELLOGENIN-RELATED"/>
    <property type="match status" value="1"/>
</dbReference>
<feature type="compositionally biased region" description="Basic and acidic residues" evidence="6">
    <location>
        <begin position="234"/>
        <end position="248"/>
    </location>
</feature>